<dbReference type="RefSeq" id="WP_131444592.1">
    <property type="nucleotide sequence ID" value="NZ_SJZB01000009.1"/>
</dbReference>
<keyword evidence="4" id="KW-1185">Reference proteome</keyword>
<reference evidence="3 4" key="1">
    <citation type="submission" date="2019-03" db="EMBL/GenBank/DDBJ databases">
        <title>Genome sequence of Thiobacillaceae bacterium LSR1, a sulfur-oxidizing bacterium isolated from freshwater sediment.</title>
        <authorList>
            <person name="Li S."/>
        </authorList>
    </citation>
    <scope>NUCLEOTIDE SEQUENCE [LARGE SCALE GENOMIC DNA]</scope>
    <source>
        <strain evidence="3 4">LSR1</strain>
    </source>
</reference>
<dbReference type="SUPFAM" id="SSF53850">
    <property type="entry name" value="Periplasmic binding protein-like II"/>
    <property type="match status" value="1"/>
</dbReference>
<organism evidence="3 4">
    <name type="scientific">Parasulfuritortus cantonensis</name>
    <dbReference type="NCBI Taxonomy" id="2528202"/>
    <lineage>
        <taxon>Bacteria</taxon>
        <taxon>Pseudomonadati</taxon>
        <taxon>Pseudomonadota</taxon>
        <taxon>Betaproteobacteria</taxon>
        <taxon>Nitrosomonadales</taxon>
        <taxon>Thiobacillaceae</taxon>
        <taxon>Parasulfuritortus</taxon>
    </lineage>
</organism>
<evidence type="ECO:0000313" key="3">
    <source>
        <dbReference type="EMBL" id="TCJ18707.1"/>
    </source>
</evidence>
<dbReference type="PANTHER" id="PTHR35841:SF1">
    <property type="entry name" value="PHOSPHONATES-BINDING PERIPLASMIC PROTEIN"/>
    <property type="match status" value="1"/>
</dbReference>
<dbReference type="AlphaFoldDB" id="A0A4R1BMY7"/>
<dbReference type="EMBL" id="SJZB01000009">
    <property type="protein sequence ID" value="TCJ18707.1"/>
    <property type="molecule type" value="Genomic_DNA"/>
</dbReference>
<keyword evidence="2" id="KW-0732">Signal</keyword>
<dbReference type="Proteomes" id="UP000295443">
    <property type="component" value="Unassembled WGS sequence"/>
</dbReference>
<sequence>MKTIRCGILPGESRPVVERLNEPLRAYLEQRLGRPVQLVVGASYVATGEALRRGELDLAYLGPVTYILQSRHARLEPFARPSHGGSTGPTFRAAIIVPAQSPAQVLEDLRGREIAFGDLVSTSGSWVPRHMLLAAGLSAERDYVRRHLGAHDAVVDAVAAGKAHAGGLSLPVYQRLLREGRVEAGAVRLLAESAPIPEYMWTFREGLAPDVREALRLAFLDLRDPAALAVFRAESFIPAVDADVDRVRIWMESVLEARLAPSMLDHLHGGVRTPGPAPARASLH</sequence>
<gene>
    <name evidence="3" type="primary">phnD</name>
    <name evidence="3" type="ORF">EZJ19_01790</name>
</gene>
<dbReference type="NCBIfam" id="TIGR01098">
    <property type="entry name" value="3A0109s03R"/>
    <property type="match status" value="1"/>
</dbReference>
<dbReference type="PANTHER" id="PTHR35841">
    <property type="entry name" value="PHOSPHONATES-BINDING PERIPLASMIC PROTEIN"/>
    <property type="match status" value="1"/>
</dbReference>
<comment type="caution">
    <text evidence="3">The sequence shown here is derived from an EMBL/GenBank/DDBJ whole genome shotgun (WGS) entry which is preliminary data.</text>
</comment>
<dbReference type="Pfam" id="PF12974">
    <property type="entry name" value="Phosphonate-bd"/>
    <property type="match status" value="1"/>
</dbReference>
<accession>A0A4R1BMY7</accession>
<dbReference type="Gene3D" id="3.40.190.10">
    <property type="entry name" value="Periplasmic binding protein-like II"/>
    <property type="match status" value="2"/>
</dbReference>
<dbReference type="InterPro" id="IPR005770">
    <property type="entry name" value="PhnD"/>
</dbReference>
<proteinExistence type="inferred from homology"/>
<dbReference type="OrthoDB" id="225238at2"/>
<protein>
    <submittedName>
        <fullName evidence="3">Phosphate/phosphite/phosphonate ABC transporter substrate-binding protein</fullName>
    </submittedName>
</protein>
<evidence type="ECO:0000313" key="4">
    <source>
        <dbReference type="Proteomes" id="UP000295443"/>
    </source>
</evidence>
<evidence type="ECO:0000256" key="1">
    <source>
        <dbReference type="ARBA" id="ARBA00007162"/>
    </source>
</evidence>
<dbReference type="GO" id="GO:0043190">
    <property type="term" value="C:ATP-binding cassette (ABC) transporter complex"/>
    <property type="evidence" value="ECO:0007669"/>
    <property type="project" value="InterPro"/>
</dbReference>
<evidence type="ECO:0000256" key="2">
    <source>
        <dbReference type="ARBA" id="ARBA00022729"/>
    </source>
</evidence>
<name>A0A4R1BMY7_9PROT</name>
<dbReference type="GO" id="GO:0055085">
    <property type="term" value="P:transmembrane transport"/>
    <property type="evidence" value="ECO:0007669"/>
    <property type="project" value="InterPro"/>
</dbReference>
<comment type="similarity">
    <text evidence="1">Belongs to the phosphate/phosphite/phosphonate binding protein family.</text>
</comment>